<sequence length="259" mass="28305">MEDRLPENSDGRNSKAIHSSNSGVNSDSAVSSLGVGSPRFGRYNHWSSKNRLMAISFFLHRCLVGIGGKEDKEKEVLTKKDLVEDQSTSNSNNASYGPWILVKHRRNSKRKLGARNAFPRASSASKIHVPVPSLPDTENIDVESIVKVTELPMAGIVEQDDGTVDNVIPESKIGNSNVLGRDVSFKEASRKENDVLVTTKVEEGELIDAETPVKIPEDCFICSRGNDSSVRDPGSVKYVAATPLSINDNVKSREVLIED</sequence>
<gene>
    <name evidence="2" type="ORF">MA16_Dca007291</name>
</gene>
<evidence type="ECO:0000256" key="1">
    <source>
        <dbReference type="SAM" id="MobiDB-lite"/>
    </source>
</evidence>
<evidence type="ECO:0000313" key="2">
    <source>
        <dbReference type="EMBL" id="PKU71294.1"/>
    </source>
</evidence>
<accession>A0A2I0W6K6</accession>
<reference evidence="2 3" key="1">
    <citation type="journal article" date="2016" name="Sci. Rep.">
        <title>The Dendrobium catenatum Lindl. genome sequence provides insights into polysaccharide synthase, floral development and adaptive evolution.</title>
        <authorList>
            <person name="Zhang G.Q."/>
            <person name="Xu Q."/>
            <person name="Bian C."/>
            <person name="Tsai W.C."/>
            <person name="Yeh C.M."/>
            <person name="Liu K.W."/>
            <person name="Yoshida K."/>
            <person name="Zhang L.S."/>
            <person name="Chang S.B."/>
            <person name="Chen F."/>
            <person name="Shi Y."/>
            <person name="Su Y.Y."/>
            <person name="Zhang Y.Q."/>
            <person name="Chen L.J."/>
            <person name="Yin Y."/>
            <person name="Lin M."/>
            <person name="Huang H."/>
            <person name="Deng H."/>
            <person name="Wang Z.W."/>
            <person name="Zhu S.L."/>
            <person name="Zhao X."/>
            <person name="Deng C."/>
            <person name="Niu S.C."/>
            <person name="Huang J."/>
            <person name="Wang M."/>
            <person name="Liu G.H."/>
            <person name="Yang H.J."/>
            <person name="Xiao X.J."/>
            <person name="Hsiao Y.Y."/>
            <person name="Wu W.L."/>
            <person name="Chen Y.Y."/>
            <person name="Mitsuda N."/>
            <person name="Ohme-Takagi M."/>
            <person name="Luo Y.B."/>
            <person name="Van de Peer Y."/>
            <person name="Liu Z.J."/>
        </authorList>
    </citation>
    <scope>NUCLEOTIDE SEQUENCE [LARGE SCALE GENOMIC DNA]</scope>
    <source>
        <tissue evidence="2">The whole plant</tissue>
    </source>
</reference>
<feature type="compositionally biased region" description="Polar residues" evidence="1">
    <location>
        <begin position="16"/>
        <end position="31"/>
    </location>
</feature>
<protein>
    <submittedName>
        <fullName evidence="2">Uncharacterized protein</fullName>
    </submittedName>
</protein>
<dbReference type="Proteomes" id="UP000233837">
    <property type="component" value="Unassembled WGS sequence"/>
</dbReference>
<feature type="region of interest" description="Disordered" evidence="1">
    <location>
        <begin position="1"/>
        <end position="31"/>
    </location>
</feature>
<dbReference type="AlphaFoldDB" id="A0A2I0W6K6"/>
<evidence type="ECO:0000313" key="3">
    <source>
        <dbReference type="Proteomes" id="UP000233837"/>
    </source>
</evidence>
<dbReference type="EMBL" id="KZ502882">
    <property type="protein sequence ID" value="PKU71294.1"/>
    <property type="molecule type" value="Genomic_DNA"/>
</dbReference>
<name>A0A2I0W6K6_9ASPA</name>
<keyword evidence="3" id="KW-1185">Reference proteome</keyword>
<reference evidence="2 3" key="2">
    <citation type="journal article" date="2017" name="Nature">
        <title>The Apostasia genome and the evolution of orchids.</title>
        <authorList>
            <person name="Zhang G.Q."/>
            <person name="Liu K.W."/>
            <person name="Li Z."/>
            <person name="Lohaus R."/>
            <person name="Hsiao Y.Y."/>
            <person name="Niu S.C."/>
            <person name="Wang J.Y."/>
            <person name="Lin Y.C."/>
            <person name="Xu Q."/>
            <person name="Chen L.J."/>
            <person name="Yoshida K."/>
            <person name="Fujiwara S."/>
            <person name="Wang Z.W."/>
            <person name="Zhang Y.Q."/>
            <person name="Mitsuda N."/>
            <person name="Wang M."/>
            <person name="Liu G.H."/>
            <person name="Pecoraro L."/>
            <person name="Huang H.X."/>
            <person name="Xiao X.J."/>
            <person name="Lin M."/>
            <person name="Wu X.Y."/>
            <person name="Wu W.L."/>
            <person name="Chen Y.Y."/>
            <person name="Chang S.B."/>
            <person name="Sakamoto S."/>
            <person name="Ohme-Takagi M."/>
            <person name="Yagi M."/>
            <person name="Zeng S.J."/>
            <person name="Shen C.Y."/>
            <person name="Yeh C.M."/>
            <person name="Luo Y.B."/>
            <person name="Tsai W.C."/>
            <person name="Van de Peer Y."/>
            <person name="Liu Z.J."/>
        </authorList>
    </citation>
    <scope>NUCLEOTIDE SEQUENCE [LARGE SCALE GENOMIC DNA]</scope>
    <source>
        <tissue evidence="2">The whole plant</tissue>
    </source>
</reference>
<organism evidence="2 3">
    <name type="scientific">Dendrobium catenatum</name>
    <dbReference type="NCBI Taxonomy" id="906689"/>
    <lineage>
        <taxon>Eukaryota</taxon>
        <taxon>Viridiplantae</taxon>
        <taxon>Streptophyta</taxon>
        <taxon>Embryophyta</taxon>
        <taxon>Tracheophyta</taxon>
        <taxon>Spermatophyta</taxon>
        <taxon>Magnoliopsida</taxon>
        <taxon>Liliopsida</taxon>
        <taxon>Asparagales</taxon>
        <taxon>Orchidaceae</taxon>
        <taxon>Epidendroideae</taxon>
        <taxon>Malaxideae</taxon>
        <taxon>Dendrobiinae</taxon>
        <taxon>Dendrobium</taxon>
    </lineage>
</organism>
<proteinExistence type="predicted"/>
<feature type="compositionally biased region" description="Basic and acidic residues" evidence="1">
    <location>
        <begin position="1"/>
        <end position="13"/>
    </location>
</feature>